<dbReference type="PANTHER" id="PTHR12369:SF13">
    <property type="entry name" value="HEXOSYLTRANSFERASE"/>
    <property type="match status" value="1"/>
</dbReference>
<dbReference type="Proteomes" id="UP000267606">
    <property type="component" value="Unassembled WGS sequence"/>
</dbReference>
<evidence type="ECO:0000256" key="3">
    <source>
        <dbReference type="ARBA" id="ARBA00022679"/>
    </source>
</evidence>
<reference evidence="11 12" key="2">
    <citation type="submission" date="2018-11" db="EMBL/GenBank/DDBJ databases">
        <authorList>
            <consortium name="Pathogen Informatics"/>
        </authorList>
    </citation>
    <scope>NUCLEOTIDE SEQUENCE [LARGE SCALE GENOMIC DNA]</scope>
</reference>
<evidence type="ECO:0000256" key="4">
    <source>
        <dbReference type="ARBA" id="ARBA00022692"/>
    </source>
</evidence>
<dbReference type="EMBL" id="UZAJ01039837">
    <property type="protein sequence ID" value="VDP11253.1"/>
    <property type="molecule type" value="Genomic_DNA"/>
</dbReference>
<evidence type="ECO:0000313" key="11">
    <source>
        <dbReference type="EMBL" id="VDP11253.1"/>
    </source>
</evidence>
<keyword evidence="8 9" id="KW-0472">Membrane</keyword>
<dbReference type="PROSITE" id="PS50031">
    <property type="entry name" value="EH"/>
    <property type="match status" value="1"/>
</dbReference>
<evidence type="ECO:0000256" key="7">
    <source>
        <dbReference type="ARBA" id="ARBA00023034"/>
    </source>
</evidence>
<sequence>MTRKAKSQSEEEKKNFRWCKSHEPEKSQEHWEVLVRGFCDIVECASVRGFYDIIECASICGFYDIVERAAILDSIKLSDEPLCVDSMTVLYTSQITGRSMVHGVRASVSLTSGLVLGVLLSVLLLLPDELIPPDNLDEESSSDHWQVVIKKAAVTTTNGQSQIRKVVRAGFVATELGIREKLVVILLGQSSLMVALNASISRHVPYLHLFADISRIDSDIATLPNLTPHRHLCSSISSSSDHSAFELCIHIATNLSCTSYYQSQTYRWWKVDERLSEGGSGTAIHDTVAWWSSLQNFNRSLSVSPLLSDLDAHALHQHFLNVELNRIDDEIDQLSTEIASLSYDITDGPSQPAGLPPYSKAPDRYQVPKWHFFTSTEIFKNEPNQNVYALSGDDKLDIEEIVAAARKFIEENDEGSDEKFLQLRNGYRLFDPLRGMDYIVDLLYRDSDGSKVNRIHLTRIISNNQLLQQVSYFFFRFIHYPYHAQKEIFFEVPYVKEDTDLTILVPLGSNDDVGAVRRLIVHYASLCQSSVGDNRQTRFVVVVRSVDPFAIRLINDDIIELRMRCKSAQTETMLLILKQDSHPILAAAVLDEAVDHFGQQMIYLLLSPHADIQREFLDRVRINTIRHFQVFFPLPFVEYHPRIVSANEALKSKMRDPNIDNQAEIGETDQKVRAPKTFGDGVDTFMSKFRDATFKRNARPLIVHKDRGHFDSSDFSVFSLYGADFIRTRSRLNNKSVLLDLSSLFLGDQDVHMMRAVEPALRLRYHSRVCDPELVDSDYARCLLSRREGFASKAQLANLLLNRKAKDIGLMAIIIMGVECTDANGVSSKGNGTGEIFYYKLMLFSCSLLGIIMQNGGVLPPSLLQENRVPRFYKEAIAKCGAPSQSQLPNTALVYNLMVTSCLPRAVLGNIWSLVNRTMPGQLTRQEFFSCLALIALIQKGQPLSALSTMSVLPIPHLQACPPFVQHLPGGDIFQKQGGFCKTIQKTPDSSGVAVNPQEMATTSSAVSLLADIDFSKPITNSPNFIQPTAVSITQIPASQSYPSISTADTSHMDSTVTGFQASVALSSNHSFNVTTNLDNQLLSKNIDQSTNNTASSSSQNSALPDEILNVVPSMLRSNSETLHLETIPCSDSNSTNIGADKTAQILEPVQSSDVYATMKLITGASKNGEEEHLYVWRRCIEEAYALLSDAGSLLLCSTAADVAEIVHTERGARYINALDEIHEITLRIRKGRMDKLIKQKELLDKIDQIWARLECFMEKNTDSKSTDQFAETFSTDIPSLCGICLLRVSPSSILEFTGTVYHKQCANLWINRVDSFLPKLKND</sequence>
<dbReference type="InterPro" id="IPR059024">
    <property type="entry name" value="SYNRG_C"/>
</dbReference>
<keyword evidence="3 9" id="KW-0808">Transferase</keyword>
<proteinExistence type="inferred from homology"/>
<evidence type="ECO:0000313" key="13">
    <source>
        <dbReference type="WBParaSite" id="OFLC_0001240801-mRNA-1"/>
    </source>
</evidence>
<dbReference type="InterPro" id="IPR011992">
    <property type="entry name" value="EF-hand-dom_pair"/>
</dbReference>
<comment type="similarity">
    <text evidence="2 9">Belongs to the chondroitin N-acetylgalactosaminyltransferase family.</text>
</comment>
<dbReference type="GO" id="GO:0032580">
    <property type="term" value="C:Golgi cisterna membrane"/>
    <property type="evidence" value="ECO:0007669"/>
    <property type="project" value="UniProtKB-SubCell"/>
</dbReference>
<evidence type="ECO:0000313" key="12">
    <source>
        <dbReference type="Proteomes" id="UP000267606"/>
    </source>
</evidence>
<feature type="transmembrane region" description="Helical" evidence="9">
    <location>
        <begin position="108"/>
        <end position="126"/>
    </location>
</feature>
<dbReference type="Pfam" id="PF05679">
    <property type="entry name" value="CHGN"/>
    <property type="match status" value="1"/>
</dbReference>
<gene>
    <name evidence="11" type="ORF">OFLC_LOCUS12407</name>
</gene>
<dbReference type="InterPro" id="IPR000261">
    <property type="entry name" value="EH_dom"/>
</dbReference>
<evidence type="ECO:0000256" key="2">
    <source>
        <dbReference type="ARBA" id="ARBA00009239"/>
    </source>
</evidence>
<evidence type="ECO:0000256" key="9">
    <source>
        <dbReference type="RuleBase" id="RU364016"/>
    </source>
</evidence>
<evidence type="ECO:0000256" key="1">
    <source>
        <dbReference type="ARBA" id="ARBA00004447"/>
    </source>
</evidence>
<comment type="subcellular location">
    <subcellularLocation>
        <location evidence="1 9">Golgi apparatus</location>
        <location evidence="1 9">Golgi stack membrane</location>
        <topology evidence="1 9">Single-pass type II membrane protein</topology>
    </subcellularLocation>
</comment>
<keyword evidence="5 9" id="KW-0735">Signal-anchor</keyword>
<keyword evidence="4 9" id="KW-0812">Transmembrane</keyword>
<dbReference type="STRING" id="387005.A0A183HY45"/>
<name>A0A183HY45_9BILA</name>
<dbReference type="Gene3D" id="1.10.238.10">
    <property type="entry name" value="EF-hand"/>
    <property type="match status" value="1"/>
</dbReference>
<evidence type="ECO:0000256" key="6">
    <source>
        <dbReference type="ARBA" id="ARBA00022989"/>
    </source>
</evidence>
<dbReference type="GO" id="GO:0047238">
    <property type="term" value="F:glucuronosyl-N-acetylgalactosaminyl-proteoglycan 4-beta-N-acetylgalactosaminyltransferase activity"/>
    <property type="evidence" value="ECO:0007669"/>
    <property type="project" value="TreeGrafter"/>
</dbReference>
<evidence type="ECO:0000259" key="10">
    <source>
        <dbReference type="PROSITE" id="PS50031"/>
    </source>
</evidence>
<dbReference type="PANTHER" id="PTHR12369">
    <property type="entry name" value="CHONDROITIN SYNTHASE"/>
    <property type="match status" value="1"/>
</dbReference>
<organism evidence="13">
    <name type="scientific">Onchocerca flexuosa</name>
    <dbReference type="NCBI Taxonomy" id="387005"/>
    <lineage>
        <taxon>Eukaryota</taxon>
        <taxon>Metazoa</taxon>
        <taxon>Ecdysozoa</taxon>
        <taxon>Nematoda</taxon>
        <taxon>Chromadorea</taxon>
        <taxon>Rhabditida</taxon>
        <taxon>Spirurina</taxon>
        <taxon>Spiruromorpha</taxon>
        <taxon>Filarioidea</taxon>
        <taxon>Onchocercidae</taxon>
        <taxon>Onchocerca</taxon>
    </lineage>
</organism>
<keyword evidence="6 9" id="KW-1133">Transmembrane helix</keyword>
<feature type="domain" description="EH" evidence="10">
    <location>
        <begin position="865"/>
        <end position="956"/>
    </location>
</feature>
<evidence type="ECO:0000256" key="8">
    <source>
        <dbReference type="ARBA" id="ARBA00023136"/>
    </source>
</evidence>
<dbReference type="SUPFAM" id="SSF47473">
    <property type="entry name" value="EF-hand"/>
    <property type="match status" value="1"/>
</dbReference>
<dbReference type="InterPro" id="IPR051227">
    <property type="entry name" value="CS_glycosyltransferase"/>
</dbReference>
<keyword evidence="12" id="KW-1185">Reference proteome</keyword>
<dbReference type="InterPro" id="IPR008428">
    <property type="entry name" value="Chond_GalNAc"/>
</dbReference>
<dbReference type="Pfam" id="PF25999">
    <property type="entry name" value="SYNRG_C"/>
    <property type="match status" value="1"/>
</dbReference>
<protein>
    <recommendedName>
        <fullName evidence="9">Hexosyltransferase</fullName>
        <ecNumber evidence="9">2.4.1.-</ecNumber>
    </recommendedName>
</protein>
<dbReference type="EC" id="2.4.1.-" evidence="9"/>
<dbReference type="SMART" id="SM00027">
    <property type="entry name" value="EH"/>
    <property type="match status" value="1"/>
</dbReference>
<accession>A0A183HY45</accession>
<evidence type="ECO:0000256" key="5">
    <source>
        <dbReference type="ARBA" id="ARBA00022968"/>
    </source>
</evidence>
<dbReference type="WBParaSite" id="OFLC_0001240801-mRNA-1">
    <property type="protein sequence ID" value="OFLC_0001240801-mRNA-1"/>
    <property type="gene ID" value="OFLC_0001240801"/>
</dbReference>
<reference evidence="13" key="1">
    <citation type="submission" date="2016-06" db="UniProtKB">
        <authorList>
            <consortium name="WormBaseParasite"/>
        </authorList>
    </citation>
    <scope>IDENTIFICATION</scope>
</reference>
<keyword evidence="7 9" id="KW-0333">Golgi apparatus</keyword>